<sequence length="154" mass="17193">MKNFVMESVPNREEVIYISSGQKPSDRHSMSSSVVNNVSLQTANAFRKSDPPPGEYYPRRPVIGTCYQAHLLQSSVACSKKTSQTLRDSRKQPPAVCSVSLLQAWDLEALSRSQRTDLPAAACTRHPEQRLRFVSAPSFSFCFTYFSWEAAAVS</sequence>
<dbReference type="Proteomes" id="UP000322234">
    <property type="component" value="Unassembled WGS sequence"/>
</dbReference>
<proteinExistence type="predicted"/>
<evidence type="ECO:0000313" key="1">
    <source>
        <dbReference type="EMBL" id="MXQ92010.1"/>
    </source>
</evidence>
<gene>
    <name evidence="1" type="ORF">E5288_WYG019809</name>
</gene>
<name>A0A6B0RPF8_9CETA</name>
<organism evidence="1 2">
    <name type="scientific">Bos mutus</name>
    <name type="common">wild yak</name>
    <dbReference type="NCBI Taxonomy" id="72004"/>
    <lineage>
        <taxon>Eukaryota</taxon>
        <taxon>Metazoa</taxon>
        <taxon>Chordata</taxon>
        <taxon>Craniata</taxon>
        <taxon>Vertebrata</taxon>
        <taxon>Euteleostomi</taxon>
        <taxon>Mammalia</taxon>
        <taxon>Eutheria</taxon>
        <taxon>Laurasiatheria</taxon>
        <taxon>Artiodactyla</taxon>
        <taxon>Ruminantia</taxon>
        <taxon>Pecora</taxon>
        <taxon>Bovidae</taxon>
        <taxon>Bovinae</taxon>
        <taxon>Bos</taxon>
    </lineage>
</organism>
<comment type="caution">
    <text evidence="1">The sequence shown here is derived from an EMBL/GenBank/DDBJ whole genome shotgun (WGS) entry which is preliminary data.</text>
</comment>
<dbReference type="AlphaFoldDB" id="A0A6B0RPF8"/>
<protein>
    <submittedName>
        <fullName evidence="1">Uncharacterized protein</fullName>
    </submittedName>
</protein>
<reference evidence="1" key="1">
    <citation type="submission" date="2019-10" db="EMBL/GenBank/DDBJ databases">
        <title>The sequence and de novo assembly of the wild yak genome.</title>
        <authorList>
            <person name="Liu Y."/>
        </authorList>
    </citation>
    <scope>NUCLEOTIDE SEQUENCE [LARGE SCALE GENOMIC DNA]</scope>
    <source>
        <strain evidence="1">WY2019</strain>
    </source>
</reference>
<accession>A0A6B0RPF8</accession>
<dbReference type="EMBL" id="VBQZ03000077">
    <property type="protein sequence ID" value="MXQ92010.1"/>
    <property type="molecule type" value="Genomic_DNA"/>
</dbReference>
<evidence type="ECO:0000313" key="2">
    <source>
        <dbReference type="Proteomes" id="UP000322234"/>
    </source>
</evidence>
<keyword evidence="2" id="KW-1185">Reference proteome</keyword>